<dbReference type="EMBL" id="JBHSFY010000005">
    <property type="protein sequence ID" value="MFC4477427.1"/>
    <property type="molecule type" value="Genomic_DNA"/>
</dbReference>
<gene>
    <name evidence="1" type="ORF">ACFO3N_10175</name>
</gene>
<proteinExistence type="predicted"/>
<evidence type="ECO:0000313" key="2">
    <source>
        <dbReference type="Proteomes" id="UP001596003"/>
    </source>
</evidence>
<keyword evidence="2" id="KW-1185">Reference proteome</keyword>
<sequence length="1090" mass="114310">MAQHIFNVGNFPNDGTGEKLRNAFQNVNANFSDLYGIKANLINGKLSLLELPPYVRDYLTMAEFPLVGESGYIYLNRFTSKLYYWSGTNYILISGTVDSVNGKTGVVLIDKNDVGLSNADNTSDANKPISTAQQIALNLKAPIASPTFTGVVTAPSIVGSLTGNASSATVLQNARLINGVSFDGSSNITINAVDSTPRIPTSEKGVANGVATLDASGIILTSQLPSYVDDVLEFPNLSTFPTVGESGKIYISLNDNKCYRWSGSTYVYITSGAVDSVAGKTGIVTLNKADVGLGNADNTADSAKNVLSASRLMTARNINGVAFDGSSNITIPTTDSTKEPIIAAGNTSQYYRGDKTWQTLDKTVVGLSNSDNTSDLNKPISTATQTALNGKAGLASSNTFTGTNNFSGGIIVINDPAAPYQATTKNYVDSNFQLKLTNPLIGIGTAGYYPVFNGSGSLINGDLYNYSSTIGILKASQETAGLGIYNQSYNSASPTGSSSIALGYADHIGVKISAEKEATNKSSLNFYTEFGYNQSKLGMTISSAGNVGIGVSSPISKLDIENSEQTDSPSISKASAYIKGVDVGVAFGQFGAGGGYHSWLQSIRRSDNQAFGLVLNPNGGNVGVGITNPQARFQVAGGSEAVRLQHDTAYLSFFNSSGNARSGYLQAQSGGAMTLMNEQTSNLVLGTSATERMRIDANGKVGIGIVPIGKLDVALGNDIVMRVIESSGSGELATVNEANGDYKDLSLNAKNIVLKTNNGTTKMVVNSAGNVAIGSSTAGAIGGYTNLLIGDNAANKAGLIKFRSAYNGGDGANIYQDNSGVIYFDSNNSFNAMSVYPNGYVKTGSLELSTSVDIQAQDLNSLTSVGWFKGNSLINAPENNNGWFYVTNENHGSGWLKQTATSYGGGANTIEGATTYIRVFTDNANWSTWQKLATNAFVNSSLNGKASLSGSNTFTGTSNYMGGTLVVPDPVNAYNAVPKNYVDSNFQPKAYKSYVATMYQSGTNAPSATILENTVGSISWTRTGTGSYRGTLSGAFTTGKTTVFLNPAFGTGNVNAAQWNTSSTIDIKTLNGLSPTDGILTTDIEIRVYY</sequence>
<evidence type="ECO:0000313" key="1">
    <source>
        <dbReference type="EMBL" id="MFC4477427.1"/>
    </source>
</evidence>
<reference evidence="2" key="1">
    <citation type="journal article" date="2019" name="Int. J. Syst. Evol. Microbiol.">
        <title>The Global Catalogue of Microorganisms (GCM) 10K type strain sequencing project: providing services to taxonomists for standard genome sequencing and annotation.</title>
        <authorList>
            <consortium name="The Broad Institute Genomics Platform"/>
            <consortium name="The Broad Institute Genome Sequencing Center for Infectious Disease"/>
            <person name="Wu L."/>
            <person name="Ma J."/>
        </authorList>
    </citation>
    <scope>NUCLEOTIDE SEQUENCE [LARGE SCALE GENOMIC DNA]</scope>
    <source>
        <strain evidence="2">NBRC 103627</strain>
    </source>
</reference>
<dbReference type="Proteomes" id="UP001596003">
    <property type="component" value="Unassembled WGS sequence"/>
</dbReference>
<name>A0ABV8ZF23_9FLAO</name>
<protein>
    <recommendedName>
        <fullName evidence="3">Tail fiber protein</fullName>
    </recommendedName>
</protein>
<comment type="caution">
    <text evidence="1">The sequence shown here is derived from an EMBL/GenBank/DDBJ whole genome shotgun (WGS) entry which is preliminary data.</text>
</comment>
<accession>A0ABV8ZF23</accession>
<dbReference type="RefSeq" id="WP_379797424.1">
    <property type="nucleotide sequence ID" value="NZ_JBHSFY010000005.1"/>
</dbReference>
<evidence type="ECO:0008006" key="3">
    <source>
        <dbReference type="Google" id="ProtNLM"/>
    </source>
</evidence>
<organism evidence="1 2">
    <name type="scientific">Flavobacterium chungangensis</name>
    <dbReference type="NCBI Taxonomy" id="2708132"/>
    <lineage>
        <taxon>Bacteria</taxon>
        <taxon>Pseudomonadati</taxon>
        <taxon>Bacteroidota</taxon>
        <taxon>Flavobacteriia</taxon>
        <taxon>Flavobacteriales</taxon>
        <taxon>Flavobacteriaceae</taxon>
        <taxon>Flavobacterium</taxon>
    </lineage>
</organism>
<dbReference type="CDD" id="cd19958">
    <property type="entry name" value="pyocin_knob"/>
    <property type="match status" value="1"/>
</dbReference>